<dbReference type="Gene3D" id="3.30.450.40">
    <property type="match status" value="1"/>
</dbReference>
<dbReference type="InterPro" id="IPR029016">
    <property type="entry name" value="GAF-like_dom_sf"/>
</dbReference>
<dbReference type="InterPro" id="IPR036388">
    <property type="entry name" value="WH-like_DNA-bd_sf"/>
</dbReference>
<keyword evidence="3" id="KW-0804">Transcription</keyword>
<dbReference type="PANTHER" id="PTHR44688:SF16">
    <property type="entry name" value="DNA-BINDING TRANSCRIPTIONAL ACTIVATOR DEVR_DOSR"/>
    <property type="match status" value="1"/>
</dbReference>
<dbReference type="Proteomes" id="UP001151234">
    <property type="component" value="Unassembled WGS sequence"/>
</dbReference>
<accession>A0A9X3ZJ49</accession>
<comment type="caution">
    <text evidence="5">The sequence shown here is derived from an EMBL/GenBank/DDBJ whole genome shotgun (WGS) entry which is preliminary data.</text>
</comment>
<keyword evidence="6" id="KW-1185">Reference proteome</keyword>
<evidence type="ECO:0000313" key="5">
    <source>
        <dbReference type="EMBL" id="MDA5401392.1"/>
    </source>
</evidence>
<feature type="domain" description="HTH luxR-type" evidence="4">
    <location>
        <begin position="184"/>
        <end position="249"/>
    </location>
</feature>
<dbReference type="AlphaFoldDB" id="A0A9X3ZJ49"/>
<keyword evidence="2" id="KW-0238">DNA-binding</keyword>
<name>A0A9X3ZJ49_9HYPH</name>
<reference evidence="5" key="1">
    <citation type="submission" date="2022-11" db="EMBL/GenBank/DDBJ databases">
        <title>Draft genome sequence of Hoeflea poritis E7-10 and Hoeflea prorocentri PM5-8, separated from scleractinian coral Porites lutea and marine dinoflagellate.</title>
        <authorList>
            <person name="Zhang G."/>
            <person name="Wei Q."/>
            <person name="Cai L."/>
        </authorList>
    </citation>
    <scope>NUCLEOTIDE SEQUENCE</scope>
    <source>
        <strain evidence="5">PM5-8</strain>
    </source>
</reference>
<dbReference type="InterPro" id="IPR016032">
    <property type="entry name" value="Sig_transdc_resp-reg_C-effctor"/>
</dbReference>
<dbReference type="GO" id="GO:0003677">
    <property type="term" value="F:DNA binding"/>
    <property type="evidence" value="ECO:0007669"/>
    <property type="project" value="UniProtKB-KW"/>
</dbReference>
<dbReference type="PANTHER" id="PTHR44688">
    <property type="entry name" value="DNA-BINDING TRANSCRIPTIONAL ACTIVATOR DEVR_DOSR"/>
    <property type="match status" value="1"/>
</dbReference>
<dbReference type="EMBL" id="JAPJZI010000002">
    <property type="protein sequence ID" value="MDA5401392.1"/>
    <property type="molecule type" value="Genomic_DNA"/>
</dbReference>
<sequence length="251" mass="29469">MNLTSHEANLVFSIMRDLSGDYDHVEVRQRVGQRLLELLRADYFASYIWDENTKTFVSAVQVNMSWDNLERYENYYQFRDPITPTLQRRRKATPVSQIMRHEKLVRTEFFNDFLKRDGLCYGMNYFAYDRGANIGDMRIWRGERGEDFTERDAFIVDAIGPSFVNALIRAQKFGSKSQALRFCELRDRLNFTAREAEIADMLVIGSTDEEICEKLLISKPTLRTHISAIFRKSGLNRRTQLAQYLADQNHH</sequence>
<proteinExistence type="predicted"/>
<evidence type="ECO:0000256" key="3">
    <source>
        <dbReference type="ARBA" id="ARBA00023163"/>
    </source>
</evidence>
<dbReference type="SUPFAM" id="SSF55781">
    <property type="entry name" value="GAF domain-like"/>
    <property type="match status" value="1"/>
</dbReference>
<dbReference type="Gene3D" id="1.10.10.10">
    <property type="entry name" value="Winged helix-like DNA-binding domain superfamily/Winged helix DNA-binding domain"/>
    <property type="match status" value="1"/>
</dbReference>
<evidence type="ECO:0000313" key="6">
    <source>
        <dbReference type="Proteomes" id="UP001151234"/>
    </source>
</evidence>
<keyword evidence="1" id="KW-0805">Transcription regulation</keyword>
<evidence type="ECO:0000259" key="4">
    <source>
        <dbReference type="PROSITE" id="PS50043"/>
    </source>
</evidence>
<dbReference type="Pfam" id="PF00196">
    <property type="entry name" value="GerE"/>
    <property type="match status" value="1"/>
</dbReference>
<evidence type="ECO:0000256" key="2">
    <source>
        <dbReference type="ARBA" id="ARBA00023125"/>
    </source>
</evidence>
<dbReference type="PROSITE" id="PS50043">
    <property type="entry name" value="HTH_LUXR_2"/>
    <property type="match status" value="1"/>
</dbReference>
<dbReference type="CDD" id="cd06170">
    <property type="entry name" value="LuxR_C_like"/>
    <property type="match status" value="1"/>
</dbReference>
<gene>
    <name evidence="5" type="ORF">OQ273_22655</name>
</gene>
<protein>
    <submittedName>
        <fullName evidence="5">LuxR C-terminal-related transcriptional regulator</fullName>
    </submittedName>
</protein>
<organism evidence="5 6">
    <name type="scientific">Hoeflea prorocentri</name>
    <dbReference type="NCBI Taxonomy" id="1922333"/>
    <lineage>
        <taxon>Bacteria</taxon>
        <taxon>Pseudomonadati</taxon>
        <taxon>Pseudomonadota</taxon>
        <taxon>Alphaproteobacteria</taxon>
        <taxon>Hyphomicrobiales</taxon>
        <taxon>Rhizobiaceae</taxon>
        <taxon>Hoeflea</taxon>
    </lineage>
</organism>
<dbReference type="InterPro" id="IPR000792">
    <property type="entry name" value="Tscrpt_reg_LuxR_C"/>
</dbReference>
<dbReference type="SUPFAM" id="SSF46894">
    <property type="entry name" value="C-terminal effector domain of the bipartite response regulators"/>
    <property type="match status" value="1"/>
</dbReference>
<dbReference type="PRINTS" id="PR00038">
    <property type="entry name" value="HTHLUXR"/>
</dbReference>
<dbReference type="SMART" id="SM00421">
    <property type="entry name" value="HTH_LUXR"/>
    <property type="match status" value="1"/>
</dbReference>
<dbReference type="RefSeq" id="WP_267993381.1">
    <property type="nucleotide sequence ID" value="NZ_JAPJZI010000002.1"/>
</dbReference>
<evidence type="ECO:0000256" key="1">
    <source>
        <dbReference type="ARBA" id="ARBA00023015"/>
    </source>
</evidence>
<dbReference type="GO" id="GO:0006355">
    <property type="term" value="P:regulation of DNA-templated transcription"/>
    <property type="evidence" value="ECO:0007669"/>
    <property type="project" value="InterPro"/>
</dbReference>